<dbReference type="InterPro" id="IPR014710">
    <property type="entry name" value="RmlC-like_jellyroll"/>
</dbReference>
<dbReference type="CDD" id="cd00038">
    <property type="entry name" value="CAP_ED"/>
    <property type="match status" value="1"/>
</dbReference>
<dbReference type="AlphaFoldDB" id="A0A9D2SBK1"/>
<evidence type="ECO:0000259" key="1">
    <source>
        <dbReference type="SMART" id="SM00100"/>
    </source>
</evidence>
<dbReference type="Pfam" id="PF00027">
    <property type="entry name" value="cNMP_binding"/>
    <property type="match status" value="1"/>
</dbReference>
<sequence>MDLPEIYRGLFGLTDQSLIQRLTERGELRSVKKGHLLYREGERPTKLTFLLQGLLRGYFLDAGGRDITDCFAFEPGAPATACIALGEPATISIEALTDSLVLELPMSLVLELMEEHIELYRLYSGFLLDALRRHWEVKAAMYQYDAMERYRWFMQAYPNLCSHVSGKHIASFLGMTQVTLSRLRRTLREAGQLQAAEEE</sequence>
<reference evidence="2" key="1">
    <citation type="journal article" date="2021" name="PeerJ">
        <title>Extensive microbial diversity within the chicken gut microbiome revealed by metagenomics and culture.</title>
        <authorList>
            <person name="Gilroy R."/>
            <person name="Ravi A."/>
            <person name="Getino M."/>
            <person name="Pursley I."/>
            <person name="Horton D.L."/>
            <person name="Alikhan N.F."/>
            <person name="Baker D."/>
            <person name="Gharbi K."/>
            <person name="Hall N."/>
            <person name="Watson M."/>
            <person name="Adriaenssens E.M."/>
            <person name="Foster-Nyarko E."/>
            <person name="Jarju S."/>
            <person name="Secka A."/>
            <person name="Antonio M."/>
            <person name="Oren A."/>
            <person name="Chaudhuri R.R."/>
            <person name="La Ragione R."/>
            <person name="Hildebrand F."/>
            <person name="Pallen M.J."/>
        </authorList>
    </citation>
    <scope>NUCLEOTIDE SEQUENCE</scope>
    <source>
        <strain evidence="2">CHK192-8294</strain>
    </source>
</reference>
<organism evidence="2 3">
    <name type="scientific">Candidatus Flavonifractor intestinigallinarum</name>
    <dbReference type="NCBI Taxonomy" id="2838586"/>
    <lineage>
        <taxon>Bacteria</taxon>
        <taxon>Bacillati</taxon>
        <taxon>Bacillota</taxon>
        <taxon>Clostridia</taxon>
        <taxon>Eubacteriales</taxon>
        <taxon>Oscillospiraceae</taxon>
        <taxon>Flavonifractor</taxon>
    </lineage>
</organism>
<dbReference type="InterPro" id="IPR000595">
    <property type="entry name" value="cNMP-bd_dom"/>
</dbReference>
<comment type="caution">
    <text evidence="2">The sequence shown here is derived from an EMBL/GenBank/DDBJ whole genome shotgun (WGS) entry which is preliminary data.</text>
</comment>
<dbReference type="SUPFAM" id="SSF51206">
    <property type="entry name" value="cAMP-binding domain-like"/>
    <property type="match status" value="1"/>
</dbReference>
<protein>
    <submittedName>
        <fullName evidence="2">Crp/Fnr family transcriptional regulator</fullName>
    </submittedName>
</protein>
<evidence type="ECO:0000313" key="3">
    <source>
        <dbReference type="Proteomes" id="UP000823921"/>
    </source>
</evidence>
<name>A0A9D2SBK1_9FIRM</name>
<dbReference type="Gene3D" id="2.60.120.10">
    <property type="entry name" value="Jelly Rolls"/>
    <property type="match status" value="1"/>
</dbReference>
<dbReference type="Proteomes" id="UP000823921">
    <property type="component" value="Unassembled WGS sequence"/>
</dbReference>
<reference evidence="2" key="2">
    <citation type="submission" date="2021-04" db="EMBL/GenBank/DDBJ databases">
        <authorList>
            <person name="Gilroy R."/>
        </authorList>
    </citation>
    <scope>NUCLEOTIDE SEQUENCE</scope>
    <source>
        <strain evidence="2">CHK192-8294</strain>
    </source>
</reference>
<dbReference type="SMART" id="SM00100">
    <property type="entry name" value="cNMP"/>
    <property type="match status" value="1"/>
</dbReference>
<dbReference type="InterPro" id="IPR018490">
    <property type="entry name" value="cNMP-bd_dom_sf"/>
</dbReference>
<dbReference type="EMBL" id="DWXO01000047">
    <property type="protein sequence ID" value="HJB80255.1"/>
    <property type="molecule type" value="Genomic_DNA"/>
</dbReference>
<feature type="domain" description="Cyclic nucleotide-binding" evidence="1">
    <location>
        <begin position="10"/>
        <end position="128"/>
    </location>
</feature>
<accession>A0A9D2SBK1</accession>
<evidence type="ECO:0000313" key="2">
    <source>
        <dbReference type="EMBL" id="HJB80255.1"/>
    </source>
</evidence>
<proteinExistence type="predicted"/>
<gene>
    <name evidence="2" type="ORF">H9712_04670</name>
</gene>